<dbReference type="Proteomes" id="UP001634394">
    <property type="component" value="Unassembled WGS sequence"/>
</dbReference>
<dbReference type="Pfam" id="PF21886">
    <property type="entry name" value="BRF2-like_C_cyclin_rpt"/>
    <property type="match status" value="1"/>
</dbReference>
<keyword evidence="2" id="KW-0862">Zinc</keyword>
<keyword evidence="3" id="KW-0805">Transcription regulation</keyword>
<evidence type="ECO:0000313" key="6">
    <source>
        <dbReference type="EMBL" id="KAL3863761.1"/>
    </source>
</evidence>
<dbReference type="InterPro" id="IPR000812">
    <property type="entry name" value="TFIIB"/>
</dbReference>
<comment type="caution">
    <text evidence="6">The sequence shown here is derived from an EMBL/GenBank/DDBJ whole genome shotgun (WGS) entry which is preliminary data.</text>
</comment>
<gene>
    <name evidence="6" type="ORF">ACJMK2_005498</name>
</gene>
<keyword evidence="4" id="KW-0804">Transcription</keyword>
<name>A0ABD3VQQ5_SINWO</name>
<organism evidence="6 7">
    <name type="scientific">Sinanodonta woodiana</name>
    <name type="common">Chinese pond mussel</name>
    <name type="synonym">Anodonta woodiana</name>
    <dbReference type="NCBI Taxonomy" id="1069815"/>
    <lineage>
        <taxon>Eukaryota</taxon>
        <taxon>Metazoa</taxon>
        <taxon>Spiralia</taxon>
        <taxon>Lophotrochozoa</taxon>
        <taxon>Mollusca</taxon>
        <taxon>Bivalvia</taxon>
        <taxon>Autobranchia</taxon>
        <taxon>Heteroconchia</taxon>
        <taxon>Palaeoheterodonta</taxon>
        <taxon>Unionida</taxon>
        <taxon>Unionoidea</taxon>
        <taxon>Unionidae</taxon>
        <taxon>Unioninae</taxon>
        <taxon>Sinanodonta</taxon>
    </lineage>
</organism>
<dbReference type="GO" id="GO:0008270">
    <property type="term" value="F:zinc ion binding"/>
    <property type="evidence" value="ECO:0007669"/>
    <property type="project" value="UniProtKB-KW"/>
</dbReference>
<evidence type="ECO:0000313" key="7">
    <source>
        <dbReference type="Proteomes" id="UP001634394"/>
    </source>
</evidence>
<evidence type="ECO:0000259" key="5">
    <source>
        <dbReference type="Pfam" id="PF21886"/>
    </source>
</evidence>
<dbReference type="InterPro" id="IPR054078">
    <property type="entry name" value="BRF2-like_C"/>
</dbReference>
<dbReference type="AlphaFoldDB" id="A0ABD3VQQ5"/>
<accession>A0ABD3VQQ5</accession>
<evidence type="ECO:0000256" key="3">
    <source>
        <dbReference type="ARBA" id="ARBA00023015"/>
    </source>
</evidence>
<keyword evidence="1" id="KW-0863">Zinc-finger</keyword>
<dbReference type="Gene3D" id="1.10.472.170">
    <property type="match status" value="1"/>
</dbReference>
<dbReference type="InterPro" id="IPR036915">
    <property type="entry name" value="Cyclin-like_sf"/>
</dbReference>
<feature type="domain" description="BRF2-like C-terminal" evidence="5">
    <location>
        <begin position="188"/>
        <end position="296"/>
    </location>
</feature>
<dbReference type="PANTHER" id="PTHR11618:SF13">
    <property type="entry name" value="TRANSCRIPTION INITIATION FACTOR IIB"/>
    <property type="match status" value="1"/>
</dbReference>
<dbReference type="EMBL" id="JBJQND010000010">
    <property type="protein sequence ID" value="KAL3863761.1"/>
    <property type="molecule type" value="Genomic_DNA"/>
</dbReference>
<keyword evidence="1" id="KW-0479">Metal-binding</keyword>
<reference evidence="6 7" key="1">
    <citation type="submission" date="2024-11" db="EMBL/GenBank/DDBJ databases">
        <title>Chromosome-level genome assembly of the freshwater bivalve Anodonta woodiana.</title>
        <authorList>
            <person name="Chen X."/>
        </authorList>
    </citation>
    <scope>NUCLEOTIDE SEQUENCE [LARGE SCALE GENOMIC DNA]</scope>
    <source>
        <strain evidence="6">MN2024</strain>
        <tissue evidence="6">Gills</tissue>
    </source>
</reference>
<dbReference type="PANTHER" id="PTHR11618">
    <property type="entry name" value="TRANSCRIPTION INITIATION FACTOR IIB-RELATED"/>
    <property type="match status" value="1"/>
</dbReference>
<evidence type="ECO:0000256" key="1">
    <source>
        <dbReference type="ARBA" id="ARBA00022771"/>
    </source>
</evidence>
<dbReference type="SUPFAM" id="SSF47954">
    <property type="entry name" value="Cyclin-like"/>
    <property type="match status" value="1"/>
</dbReference>
<evidence type="ECO:0000256" key="4">
    <source>
        <dbReference type="ARBA" id="ARBA00023163"/>
    </source>
</evidence>
<evidence type="ECO:0000256" key="2">
    <source>
        <dbReference type="ARBA" id="ARBA00022833"/>
    </source>
</evidence>
<dbReference type="Gene3D" id="1.10.472.10">
    <property type="entry name" value="Cyclin-like"/>
    <property type="match status" value="1"/>
</dbReference>
<keyword evidence="7" id="KW-1185">Reference proteome</keyword>
<sequence length="391" mass="44902">MQTCGQCGEENAIVEDSENGRTFSVCTECGFVVKEEQILTDAVNFEGTTQTHGLGQVCFNAPNSIKRKHYEPQGRKDGHKLIEERGLGLNYRPDMIQTAIYFFDHLYKVIKHSAFEMKTTAAHCSLYVVGRQNGIPVTIRDFKSQQGERKRIHNFFSCLQMLKKDFNLTIPNIELEEQTTSILSKAELPSNVICLTQRILDVAKTAWINSGRHPRAIIIAAASIAWKADNSLNANESLLTFCRQYKFECGSNVKKRYKEIHDMLLTLMKRIPWITSQKIVRITNIPFYIEDILKYHKSLMVTVSQTSYSAAEEKIGAVKAEVNNESDFLPPSMKRVKKERNESLTDPIINTDRIDENEIDQYIRTDNEVKELQKYLSLQECKIERLDTFIK</sequence>
<protein>
    <recommendedName>
        <fullName evidence="5">BRF2-like C-terminal domain-containing protein</fullName>
    </recommendedName>
</protein>
<proteinExistence type="predicted"/>